<comment type="cofactor">
    <cofactor evidence="3">
        <name>FAD</name>
        <dbReference type="ChEBI" id="CHEBI:57692"/>
    </cofactor>
</comment>
<keyword evidence="8" id="KW-0028">Amino-acid biosynthesis</keyword>
<dbReference type="Gene3D" id="1.10.1060.10">
    <property type="entry name" value="Alpha-helical ferredoxin"/>
    <property type="match status" value="1"/>
</dbReference>
<comment type="pathway">
    <text evidence="4">Energy metabolism; nitrogen metabolism.</text>
</comment>
<keyword evidence="18" id="KW-0003">3Fe-4S</keyword>
<comment type="caution">
    <text evidence="23">The sequence shown here is derived from an EMBL/GenBank/DDBJ whole genome shotgun (WGS) entry which is preliminary data.</text>
</comment>
<dbReference type="InterPro" id="IPR002932">
    <property type="entry name" value="Glu_synthdom"/>
</dbReference>
<dbReference type="GO" id="GO:0046872">
    <property type="term" value="F:metal ion binding"/>
    <property type="evidence" value="ECO:0007669"/>
    <property type="project" value="UniProtKB-KW"/>
</dbReference>
<evidence type="ECO:0000256" key="7">
    <source>
        <dbReference type="ARBA" id="ARBA00009716"/>
    </source>
</evidence>
<dbReference type="Pfam" id="PF07992">
    <property type="entry name" value="Pyr_redox_2"/>
    <property type="match status" value="1"/>
</dbReference>
<dbReference type="GO" id="GO:0016040">
    <property type="term" value="F:glutamate synthase (NADH) activity"/>
    <property type="evidence" value="ECO:0007669"/>
    <property type="project" value="UniProtKB-EC"/>
</dbReference>
<dbReference type="Proteomes" id="UP001153555">
    <property type="component" value="Unassembled WGS sequence"/>
</dbReference>
<dbReference type="PROSITE" id="PS51278">
    <property type="entry name" value="GATASE_TYPE_2"/>
    <property type="match status" value="1"/>
</dbReference>
<dbReference type="Gene3D" id="3.50.50.60">
    <property type="entry name" value="FAD/NAD(P)-binding domain"/>
    <property type="match status" value="1"/>
</dbReference>
<dbReference type="FunFam" id="3.20.20.70:FF:000031">
    <property type="entry name" value="Glutamate synthase 1 [NADH]"/>
    <property type="match status" value="1"/>
</dbReference>
<dbReference type="SUPFAM" id="SSF56235">
    <property type="entry name" value="N-terminal nucleophile aminohydrolases (Ntn hydrolases)"/>
    <property type="match status" value="1"/>
</dbReference>
<evidence type="ECO:0000256" key="5">
    <source>
        <dbReference type="ARBA" id="ARBA00004909"/>
    </source>
</evidence>
<dbReference type="InterPro" id="IPR017932">
    <property type="entry name" value="GATase_2_dom"/>
</dbReference>
<dbReference type="InterPro" id="IPR036485">
    <property type="entry name" value="Glu_synth_asu_C_sf"/>
</dbReference>
<evidence type="ECO:0000313" key="24">
    <source>
        <dbReference type="Proteomes" id="UP001153555"/>
    </source>
</evidence>
<dbReference type="FunFam" id="3.50.50.60:FF:000022">
    <property type="entry name" value="Glutamate synthase [NADH], amyloplastic"/>
    <property type="match status" value="1"/>
</dbReference>
<evidence type="ECO:0000256" key="21">
    <source>
        <dbReference type="SAM" id="MobiDB-lite"/>
    </source>
</evidence>
<dbReference type="GO" id="GO:0016639">
    <property type="term" value="F:oxidoreductase activity, acting on the CH-NH2 group of donors, NAD or NADP as acceptor"/>
    <property type="evidence" value="ECO:0007669"/>
    <property type="project" value="InterPro"/>
</dbReference>
<dbReference type="InterPro" id="IPR036188">
    <property type="entry name" value="FAD/NAD-bd_sf"/>
</dbReference>
<evidence type="ECO:0000256" key="4">
    <source>
        <dbReference type="ARBA" id="ARBA00004802"/>
    </source>
</evidence>
<dbReference type="NCBIfam" id="TIGR01317">
    <property type="entry name" value="GOGAT_sm_gam"/>
    <property type="match status" value="1"/>
</dbReference>
<evidence type="ECO:0000259" key="22">
    <source>
        <dbReference type="PROSITE" id="PS51278"/>
    </source>
</evidence>
<evidence type="ECO:0000256" key="9">
    <source>
        <dbReference type="ARBA" id="ARBA00022630"/>
    </source>
</evidence>
<keyword evidence="16" id="KW-0411">Iron-sulfur</keyword>
<dbReference type="FunFam" id="3.40.50.720:FF:000113">
    <property type="entry name" value="Glutamate synthase [NADH], amyloplastic"/>
    <property type="match status" value="1"/>
</dbReference>
<evidence type="ECO:0000256" key="18">
    <source>
        <dbReference type="ARBA" id="ARBA00023291"/>
    </source>
</evidence>
<comment type="pathway">
    <text evidence="5">Nitrogen metabolism.</text>
</comment>
<evidence type="ECO:0000256" key="8">
    <source>
        <dbReference type="ARBA" id="ARBA00022605"/>
    </source>
</evidence>
<dbReference type="PANTHER" id="PTHR43100">
    <property type="entry name" value="GLUTAMATE SYNTHASE [NADPH] SMALL CHAIN"/>
    <property type="match status" value="1"/>
</dbReference>
<evidence type="ECO:0000256" key="14">
    <source>
        <dbReference type="ARBA" id="ARBA00023002"/>
    </source>
</evidence>
<dbReference type="InterPro" id="IPR013785">
    <property type="entry name" value="Aldolase_TIM"/>
</dbReference>
<dbReference type="PANTHER" id="PTHR43100:SF1">
    <property type="entry name" value="GLUTAMATE SYNTHASE [NADPH] SMALL CHAIN"/>
    <property type="match status" value="1"/>
</dbReference>
<keyword evidence="14" id="KW-0560">Oxidoreductase</keyword>
<dbReference type="InterPro" id="IPR028261">
    <property type="entry name" value="DPD_II"/>
</dbReference>
<comment type="pathway">
    <text evidence="6">Amino-acid biosynthesis; L-glutamate biosynthesis via GLT pathway; L-glutamate from 2-oxoglutarate and L-glutamine (NAD(+) route): step 1/1.</text>
</comment>
<proteinExistence type="inferred from homology"/>
<evidence type="ECO:0000256" key="2">
    <source>
        <dbReference type="ARBA" id="ARBA00001927"/>
    </source>
</evidence>
<comment type="cofactor">
    <cofactor evidence="2">
        <name>[3Fe-4S] cluster</name>
        <dbReference type="ChEBI" id="CHEBI:21137"/>
    </cofactor>
</comment>
<dbReference type="Gene3D" id="3.40.50.720">
    <property type="entry name" value="NAD(P)-binding Rossmann-like Domain"/>
    <property type="match status" value="1"/>
</dbReference>
<dbReference type="InterPro" id="IPR006005">
    <property type="entry name" value="Glut_synth_ssu1"/>
</dbReference>
<evidence type="ECO:0000256" key="15">
    <source>
        <dbReference type="ARBA" id="ARBA00023004"/>
    </source>
</evidence>
<evidence type="ECO:0000256" key="1">
    <source>
        <dbReference type="ARBA" id="ARBA00001917"/>
    </source>
</evidence>
<gene>
    <name evidence="23" type="ORF">SHERM_13546</name>
</gene>
<dbReference type="InterPro" id="IPR002489">
    <property type="entry name" value="Glu_synth_asu_C"/>
</dbReference>
<dbReference type="SUPFAM" id="SSF46548">
    <property type="entry name" value="alpha-helical ferredoxin"/>
    <property type="match status" value="1"/>
</dbReference>
<evidence type="ECO:0000256" key="11">
    <source>
        <dbReference type="ARBA" id="ARBA00022723"/>
    </source>
</evidence>
<dbReference type="InterPro" id="IPR006982">
    <property type="entry name" value="Glu_synth_centr_N"/>
</dbReference>
<evidence type="ECO:0000256" key="6">
    <source>
        <dbReference type="ARBA" id="ARBA00004944"/>
    </source>
</evidence>
<evidence type="ECO:0000313" key="23">
    <source>
        <dbReference type="EMBL" id="CAA0812987.1"/>
    </source>
</evidence>
<name>A0A9N7MR39_STRHE</name>
<evidence type="ECO:0000256" key="12">
    <source>
        <dbReference type="ARBA" id="ARBA00022827"/>
    </source>
</evidence>
<keyword evidence="13" id="KW-0315">Glutamine amidotransferase</keyword>
<organism evidence="23 24">
    <name type="scientific">Striga hermonthica</name>
    <name type="common">Purple witchweed</name>
    <name type="synonym">Buchnera hermonthica</name>
    <dbReference type="NCBI Taxonomy" id="68872"/>
    <lineage>
        <taxon>Eukaryota</taxon>
        <taxon>Viridiplantae</taxon>
        <taxon>Streptophyta</taxon>
        <taxon>Embryophyta</taxon>
        <taxon>Tracheophyta</taxon>
        <taxon>Spermatophyta</taxon>
        <taxon>Magnoliopsida</taxon>
        <taxon>eudicotyledons</taxon>
        <taxon>Gunneridae</taxon>
        <taxon>Pentapetalae</taxon>
        <taxon>asterids</taxon>
        <taxon>lamiids</taxon>
        <taxon>Lamiales</taxon>
        <taxon>Orobanchaceae</taxon>
        <taxon>Buchnereae</taxon>
        <taxon>Striga</taxon>
    </lineage>
</organism>
<dbReference type="InterPro" id="IPR009051">
    <property type="entry name" value="Helical_ferredxn"/>
</dbReference>
<sequence length="1936" mass="212755">MSAVSGSGFQVRGGAGGLTRTACAPSHQLNAVAALGRRVRASRGFAVKQRGVDLESRFVSGGRVCRGALSGFERLHLRQEVGSGRASKMRIVVKNALSQVPEKPLGLYDPSFDRDSCGVGFVAELSGESSRKTVTDAIEMLVRMTHRGACGCETNTGDGAGILVGLPHDFYREATKDAGFELPAPGEYAVGMFFLPTSDSRREQSKVVFTKVAESLGHTVLGWRSVPTDHSGLGNSAIQTEPVIEQVFLTASPQSKADFEQQMYILRRVSMVAIRAALNLQHGGTKDFYICSLSSRTVVYKGQLKPDQLTGYYYADLGNERFSSYMALIHSRFSTNTFPSWDRAQPMRVLGHNGEINTLRGNVNWMRAREGLLKCKELGLSKTEMKKLLPIVDASSSDSGAFDGVLELLIRAGRSLPEAVMMMIPEAWQNDKNMDPERKALYEYFSGLMEPWDGPALISFTDGRYLGATLDRNGLRPGRFYITHSGRVIMASEVGVVDIPPEDVSRKGRLNPGMMLLVDFENHVVVDDDALKKQYSLARPYGEWLKRQKLQLQDIVESVQESERVPPLISGVFPASPDDENMENMGIHGLLSPLKAFGYTVESLEMLLLPMAKDGVEALGSMGNDAPLAVMSDREKLTFEYFKQMFAQVTNPPIDPIREKIVTSMECMIGPEGDITETTEDQCHRLSLKGPLLSIHEMEAVKKMNYKGWRSKVLDITFSRERGKKGLEETLDRICDEAHNAIKEGYTTLVLSDRGFSPKRVPVSSLLAVGAVHHHLVQKLERTQVALIVESAEPREVHHFCTLVGFGADAICPYLAVEAIWRLQVDGKIPPKANGEFYTKEELVNKYFTASSYGMMKVLAKMGISTLASYKGAQIFEAVGLSSEVMDRCFKGTPSRVEGATFEALAHDALKLHELAFPNRALPAGSAEAVALPNPGDYHWRKGGEVHLNDPLAIAKLQEAARSNSVAAYKEYSKRVQELNKSCNLRGLLKFKEAEVKVPLDEVESASEIVKRFCTGAMSYGSISLEAHTTLAIAMNKIGGKSNTGEGGEQPSRMESLEDGSRNPKRSAIKQVASGRFGVSSYYLTNADELQIKMAQGAKPGEGGELPGHKVIGDIAVTRHSTAGVGLISPPPHHDIYSIEDLAQLIHDLKVSFQDSPSLFKISLGAFLCPGITLELEGDSNDYVGKGLSGGRIVVYPPRGSRFDPKDNIVIGNVALYGATSGEAYFNGMAAERFAVRNSGARAVVEGVGDHGCEYMTGGTVVVLGRTGRNFAAGMSGGIAYVLDADSTFRSRCNAELVDLDPVEEEEDVLTLRMMIQQHQRHTGSQLAKNVLADFDVLLPMFVKVFPRDYKQVLATNKAEEIPRAASKEAEVQEEDKLMGKDAFEELKKLAAASLVNNANNNSSQVEEDKSSKRPTRVPDAIKHRGFVAYERESISYRDPNVRMNDWNEVMEELKPGPLLKTQSARCMDCGTPFCHQENSGCPLGNKIPEFNELVYQNRWREALDRLLETNNFPEFTGRVCPAPCEGSCVLGIIENPVSIKSIECSIIDKAFKEGWMVPRPPSKRTGKKVAIVGSGPAGLAAADQLNKMGHSVTVFERADRVGGLMMYGVPNMKADKIDIVQRRVDLMRDEGVNFVVNANVGRDPMYSLDRLRKEHDAIVLAVGATKPRDLPVPGRDLSGVHFAMEFLHANTKSLLDSNLEDGKYISAKGKKVVVIGGGDTGTDCIGTSIRHGCNSIVNLELLPEPPRTRAPGNPWPQWPRVFRVDYGHQEASTKFGKDPRTYEVLTKRFIGDENGVVKGLEIVRVKWEKDESGKFQFKEVEGSEEIIGADLVLLAMGFLGPEETLADKLGLDRDNRSNFKADYGRFSTNVEGVFAAGDCRRGQSLVVWAINEGRQAAARVDKYLVRDEDDDECTLGEPEEFVKTRDSNREHTVRT</sequence>
<feature type="domain" description="Glutamine amidotransferase type-2" evidence="22">
    <location>
        <begin position="117"/>
        <end position="521"/>
    </location>
</feature>
<keyword evidence="11" id="KW-0479">Metal-binding</keyword>
<evidence type="ECO:0000256" key="10">
    <source>
        <dbReference type="ARBA" id="ARBA00022643"/>
    </source>
</evidence>
<keyword evidence="9" id="KW-0285">Flavoprotein</keyword>
<protein>
    <recommendedName>
        <fullName evidence="19">glutamate synthase (NADH)</fullName>
        <ecNumber evidence="19">1.4.1.14</ecNumber>
    </recommendedName>
</protein>
<dbReference type="EMBL" id="CACSLK010011299">
    <property type="protein sequence ID" value="CAA0812987.1"/>
    <property type="molecule type" value="Genomic_DNA"/>
</dbReference>
<comment type="similarity">
    <text evidence="7">Belongs to the glutamate synthase family.</text>
</comment>
<dbReference type="SUPFAM" id="SSF51395">
    <property type="entry name" value="FMN-linked oxidoreductases"/>
    <property type="match status" value="1"/>
</dbReference>
<dbReference type="InterPro" id="IPR051394">
    <property type="entry name" value="Glutamate_Synthase"/>
</dbReference>
<keyword evidence="17" id="KW-0314">Glutamate biosynthesis</keyword>
<evidence type="ECO:0000256" key="16">
    <source>
        <dbReference type="ARBA" id="ARBA00023014"/>
    </source>
</evidence>
<dbReference type="GO" id="GO:0006537">
    <property type="term" value="P:glutamate biosynthetic process"/>
    <property type="evidence" value="ECO:0007669"/>
    <property type="project" value="UniProtKB-KW"/>
</dbReference>
<dbReference type="FunFam" id="3.60.20.10:FF:000043">
    <property type="entry name" value="Glutamate synthase 1 [NADH] chloroplastic"/>
    <property type="match status" value="1"/>
</dbReference>
<dbReference type="Gene3D" id="3.20.20.70">
    <property type="entry name" value="Aldolase class I"/>
    <property type="match status" value="2"/>
</dbReference>
<evidence type="ECO:0000256" key="19">
    <source>
        <dbReference type="ARBA" id="ARBA00024383"/>
    </source>
</evidence>
<evidence type="ECO:0000256" key="3">
    <source>
        <dbReference type="ARBA" id="ARBA00001974"/>
    </source>
</evidence>
<dbReference type="GO" id="GO:0051538">
    <property type="term" value="F:3 iron, 4 sulfur cluster binding"/>
    <property type="evidence" value="ECO:0007669"/>
    <property type="project" value="UniProtKB-KW"/>
</dbReference>
<dbReference type="SUPFAM" id="SSF69336">
    <property type="entry name" value="Alpha subunit of glutamate synthase, C-terminal domain"/>
    <property type="match status" value="1"/>
</dbReference>
<keyword evidence="15" id="KW-0408">Iron</keyword>
<dbReference type="NCBIfam" id="NF008730">
    <property type="entry name" value="PRK11750.1"/>
    <property type="match status" value="1"/>
</dbReference>
<reference evidence="23" key="1">
    <citation type="submission" date="2019-12" db="EMBL/GenBank/DDBJ databases">
        <authorList>
            <person name="Scholes J."/>
        </authorList>
    </citation>
    <scope>NUCLEOTIDE SEQUENCE</scope>
</reference>
<dbReference type="Pfam" id="PF01645">
    <property type="entry name" value="Glu_synthase"/>
    <property type="match status" value="1"/>
</dbReference>
<dbReference type="PRINTS" id="PR00419">
    <property type="entry name" value="ADXRDTASE"/>
</dbReference>
<dbReference type="Pfam" id="PF14691">
    <property type="entry name" value="Fer4_20"/>
    <property type="match status" value="1"/>
</dbReference>
<dbReference type="SUPFAM" id="SSF51971">
    <property type="entry name" value="Nucleotide-binding domain"/>
    <property type="match status" value="1"/>
</dbReference>
<evidence type="ECO:0000256" key="13">
    <source>
        <dbReference type="ARBA" id="ARBA00022962"/>
    </source>
</evidence>
<dbReference type="CDD" id="cd02808">
    <property type="entry name" value="GltS_FMN"/>
    <property type="match status" value="1"/>
</dbReference>
<comment type="catalytic activity">
    <reaction evidence="20">
        <text>2 L-glutamate + NAD(+) = L-glutamine + 2-oxoglutarate + NADH + H(+)</text>
        <dbReference type="Rhea" id="RHEA:13753"/>
        <dbReference type="ChEBI" id="CHEBI:15378"/>
        <dbReference type="ChEBI" id="CHEBI:16810"/>
        <dbReference type="ChEBI" id="CHEBI:29985"/>
        <dbReference type="ChEBI" id="CHEBI:57540"/>
        <dbReference type="ChEBI" id="CHEBI:57945"/>
        <dbReference type="ChEBI" id="CHEBI:58359"/>
        <dbReference type="EC" id="1.4.1.14"/>
    </reaction>
</comment>
<keyword evidence="24" id="KW-1185">Reference proteome</keyword>
<dbReference type="EC" id="1.4.1.14" evidence="19"/>
<dbReference type="Pfam" id="PF00310">
    <property type="entry name" value="GATase_2"/>
    <property type="match status" value="1"/>
</dbReference>
<dbReference type="Pfam" id="PF01493">
    <property type="entry name" value="GXGXG"/>
    <property type="match status" value="1"/>
</dbReference>
<accession>A0A9N7MR39</accession>
<keyword evidence="10" id="KW-0288">FMN</keyword>
<comment type="cofactor">
    <cofactor evidence="1">
        <name>FMN</name>
        <dbReference type="ChEBI" id="CHEBI:58210"/>
    </cofactor>
</comment>
<dbReference type="OrthoDB" id="4327079at2759"/>
<evidence type="ECO:0000256" key="17">
    <source>
        <dbReference type="ARBA" id="ARBA00023164"/>
    </source>
</evidence>
<dbReference type="FunFam" id="1.10.1060.10:FF:000009">
    <property type="entry name" value="Glutamate synthase 1 [NADH] chloroplastic"/>
    <property type="match status" value="1"/>
</dbReference>
<keyword evidence="12" id="KW-0274">FAD</keyword>
<dbReference type="InterPro" id="IPR023753">
    <property type="entry name" value="FAD/NAD-binding_dom"/>
</dbReference>
<evidence type="ECO:0000256" key="20">
    <source>
        <dbReference type="ARBA" id="ARBA00048867"/>
    </source>
</evidence>
<dbReference type="Pfam" id="PF04898">
    <property type="entry name" value="Glu_syn_central"/>
    <property type="match status" value="1"/>
</dbReference>
<feature type="region of interest" description="Disordered" evidence="21">
    <location>
        <begin position="1039"/>
        <end position="1065"/>
    </location>
</feature>
<dbReference type="CDD" id="cd00713">
    <property type="entry name" value="GltS"/>
    <property type="match status" value="1"/>
</dbReference>
<dbReference type="Gene3D" id="3.60.20.10">
    <property type="entry name" value="Glutamine Phosphoribosylpyrophosphate, subunit 1, domain 1"/>
    <property type="match status" value="1"/>
</dbReference>
<dbReference type="CDD" id="cd00982">
    <property type="entry name" value="gltB_C"/>
    <property type="match status" value="1"/>
</dbReference>
<dbReference type="InterPro" id="IPR029055">
    <property type="entry name" value="Ntn_hydrolases_N"/>
</dbReference>